<evidence type="ECO:0000256" key="1">
    <source>
        <dbReference type="ARBA" id="ARBA00009947"/>
    </source>
</evidence>
<feature type="compositionally biased region" description="Basic and acidic residues" evidence="3">
    <location>
        <begin position="50"/>
        <end position="59"/>
    </location>
</feature>
<sequence>MAGNKPIPNRNQKDFKIANAPTPHNTPSGDSTSFLNKSTSPTVGNGIGERSGKKEDKSVTNDSTTDSTNNSSATSAATTTTTTTKKTTTATDSPSTTTTATTKPSPLGLMQNEVLLQSIQDKLGDLVGQDSGYVNALGPQVKNRIYALKHLQAKLNEAEWEFQQQLYELERSFVEKHYKPIFEQRANLINGVVKPTKEEVANGKAIEKELAEEDDTDEDAEEDAEEETEETEDNTGVPAFWLTAFDNLPTVSQTITDRDAEVLEYLENVELQYLAHKDSSPLGFNLIFSFNSEENPYFTDNTLVKTYYYQNELGYSGDFVYDHADGCEIHWKGNDFNVTIEVETKKQRNKATKQIREIKKIIPVESFFNFFDPPKIPATEENDEKDDNDKEHEEDEDEELESRLALDYALGEEFKDKLIPRAIDWFTGVALDFEMDGMPQDEDEYDEEDEDEFDDNEDFDGEGEDDEQEEDEENDDFANTKKEQPPECKQS</sequence>
<dbReference type="AlphaFoldDB" id="A0A1E5R5A9"/>
<evidence type="ECO:0000256" key="2">
    <source>
        <dbReference type="RuleBase" id="RU003876"/>
    </source>
</evidence>
<dbReference type="FunFam" id="3.30.1120.90:FF:000003">
    <property type="entry name" value="Nucleosome assembly protein"/>
    <property type="match status" value="1"/>
</dbReference>
<evidence type="ECO:0000313" key="5">
    <source>
        <dbReference type="Proteomes" id="UP000095728"/>
    </source>
</evidence>
<dbReference type="InParanoid" id="A0A1E5R5A9"/>
<dbReference type="EMBL" id="LPNM01000010">
    <property type="protein sequence ID" value="OEJ82079.1"/>
    <property type="molecule type" value="Genomic_DNA"/>
</dbReference>
<dbReference type="InterPro" id="IPR037231">
    <property type="entry name" value="NAP-like_sf"/>
</dbReference>
<feature type="compositionally biased region" description="Basic and acidic residues" evidence="3">
    <location>
        <begin position="478"/>
        <end position="491"/>
    </location>
</feature>
<dbReference type="FunCoup" id="A0A1E5R5A9">
    <property type="interactions" value="1706"/>
</dbReference>
<reference evidence="5" key="1">
    <citation type="journal article" date="2016" name="Genome Announc.">
        <title>Genome sequences of three species of Hanseniaspora isolated from spontaneous wine fermentations.</title>
        <authorList>
            <person name="Sternes P.R."/>
            <person name="Lee D."/>
            <person name="Kutyna D.R."/>
            <person name="Borneman A.R."/>
        </authorList>
    </citation>
    <scope>NUCLEOTIDE SEQUENCE [LARGE SCALE GENOMIC DNA]</scope>
    <source>
        <strain evidence="5">AWRI3579</strain>
    </source>
</reference>
<feature type="compositionally biased region" description="Polar residues" evidence="3">
    <location>
        <begin position="22"/>
        <end position="43"/>
    </location>
</feature>
<organism evidence="4 5">
    <name type="scientific">Hanseniaspora osmophila</name>
    <dbReference type="NCBI Taxonomy" id="56408"/>
    <lineage>
        <taxon>Eukaryota</taxon>
        <taxon>Fungi</taxon>
        <taxon>Dikarya</taxon>
        <taxon>Ascomycota</taxon>
        <taxon>Saccharomycotina</taxon>
        <taxon>Saccharomycetes</taxon>
        <taxon>Saccharomycodales</taxon>
        <taxon>Saccharomycodaceae</taxon>
        <taxon>Hanseniaspora</taxon>
    </lineage>
</organism>
<protein>
    <submittedName>
        <fullName evidence="4">Nucleosome assembly protein</fullName>
    </submittedName>
</protein>
<dbReference type="SUPFAM" id="SSF143113">
    <property type="entry name" value="NAP-like"/>
    <property type="match status" value="1"/>
</dbReference>
<dbReference type="OrthoDB" id="27325at2759"/>
<proteinExistence type="inferred from homology"/>
<comment type="similarity">
    <text evidence="1 2">Belongs to the nucleosome assembly protein (NAP) family.</text>
</comment>
<gene>
    <name evidence="4" type="ORF">AWRI3579_g3723</name>
</gene>
<dbReference type="InterPro" id="IPR002164">
    <property type="entry name" value="NAP_family"/>
</dbReference>
<name>A0A1E5R5A9_9ASCO</name>
<feature type="compositionally biased region" description="Low complexity" evidence="3">
    <location>
        <begin position="60"/>
        <end position="106"/>
    </location>
</feature>
<dbReference type="GO" id="GO:0006334">
    <property type="term" value="P:nucleosome assembly"/>
    <property type="evidence" value="ECO:0007669"/>
    <property type="project" value="InterPro"/>
</dbReference>
<feature type="compositionally biased region" description="Acidic residues" evidence="3">
    <location>
        <begin position="434"/>
        <end position="476"/>
    </location>
</feature>
<dbReference type="Gene3D" id="3.30.1120.90">
    <property type="entry name" value="Nucleosome assembly protein"/>
    <property type="match status" value="1"/>
</dbReference>
<keyword evidence="5" id="KW-1185">Reference proteome</keyword>
<feature type="region of interest" description="Disordered" evidence="3">
    <location>
        <begin position="434"/>
        <end position="491"/>
    </location>
</feature>
<feature type="compositionally biased region" description="Acidic residues" evidence="3">
    <location>
        <begin position="380"/>
        <end position="400"/>
    </location>
</feature>
<dbReference type="GO" id="GO:0005634">
    <property type="term" value="C:nucleus"/>
    <property type="evidence" value="ECO:0007669"/>
    <property type="project" value="InterPro"/>
</dbReference>
<accession>A0A1E5R5A9</accession>
<comment type="caution">
    <text evidence="4">The sequence shown here is derived from an EMBL/GenBank/DDBJ whole genome shotgun (WGS) entry which is preliminary data.</text>
</comment>
<dbReference type="Pfam" id="PF00956">
    <property type="entry name" value="NAP"/>
    <property type="match status" value="1"/>
</dbReference>
<dbReference type="PANTHER" id="PTHR11875">
    <property type="entry name" value="TESTIS-SPECIFIC Y-ENCODED PROTEIN"/>
    <property type="match status" value="1"/>
</dbReference>
<feature type="compositionally biased region" description="Acidic residues" evidence="3">
    <location>
        <begin position="210"/>
        <end position="233"/>
    </location>
</feature>
<feature type="region of interest" description="Disordered" evidence="3">
    <location>
        <begin position="372"/>
        <end position="401"/>
    </location>
</feature>
<dbReference type="Gene3D" id="1.20.5.1500">
    <property type="match status" value="1"/>
</dbReference>
<dbReference type="STRING" id="56408.A0A1E5R5A9"/>
<evidence type="ECO:0000256" key="3">
    <source>
        <dbReference type="SAM" id="MobiDB-lite"/>
    </source>
</evidence>
<dbReference type="Proteomes" id="UP000095728">
    <property type="component" value="Unassembled WGS sequence"/>
</dbReference>
<feature type="region of interest" description="Disordered" evidence="3">
    <location>
        <begin position="207"/>
        <end position="235"/>
    </location>
</feature>
<evidence type="ECO:0000313" key="4">
    <source>
        <dbReference type="EMBL" id="OEJ82079.1"/>
    </source>
</evidence>
<feature type="region of interest" description="Disordered" evidence="3">
    <location>
        <begin position="1"/>
        <end position="108"/>
    </location>
</feature>